<keyword evidence="4" id="KW-0804">Transcription</keyword>
<keyword evidence="7" id="KW-1185">Reference proteome</keyword>
<comment type="similarity">
    <text evidence="1">Belongs to the LysR transcriptional regulatory family.</text>
</comment>
<evidence type="ECO:0000256" key="4">
    <source>
        <dbReference type="ARBA" id="ARBA00023163"/>
    </source>
</evidence>
<sequence length="301" mass="33116">MNDAQLRCFHIAATEESITRAAARLGISQPTVSAQIKILEEGYGVQLFRRVGRRIELTDFGAHLKVITERIYAAQDEARELLIGHQNLSKGHLRIGAVGPYHVLPILQELRIKYPDVTFSLRVGNSTAIFDAMARYDIDIGIMADLKAGDSKFHIQLLRRDEIALLVHSEHAFAQRGMVSYAELASQTIIIREPGSVTRSAFLNALTAADLAMPQCLEIESREATKEAVACGFGIAPVLRSEAGEDRRCVLVRIAPPAPSFDEYVACSRDLMRTPLIKAFLDAASAVSDRLETSRQSAATE</sequence>
<dbReference type="InterPro" id="IPR005119">
    <property type="entry name" value="LysR_subst-bd"/>
</dbReference>
<evidence type="ECO:0000256" key="1">
    <source>
        <dbReference type="ARBA" id="ARBA00009437"/>
    </source>
</evidence>
<name>A0ABW0J1G5_9HYPH</name>
<evidence type="ECO:0000313" key="7">
    <source>
        <dbReference type="Proteomes" id="UP001596053"/>
    </source>
</evidence>
<dbReference type="EMBL" id="JBHSLW010000077">
    <property type="protein sequence ID" value="MFC5423515.1"/>
    <property type="molecule type" value="Genomic_DNA"/>
</dbReference>
<evidence type="ECO:0000256" key="2">
    <source>
        <dbReference type="ARBA" id="ARBA00023015"/>
    </source>
</evidence>
<dbReference type="PANTHER" id="PTHR30126">
    <property type="entry name" value="HTH-TYPE TRANSCRIPTIONAL REGULATOR"/>
    <property type="match status" value="1"/>
</dbReference>
<dbReference type="PANTHER" id="PTHR30126:SF94">
    <property type="entry name" value="LYSR FAMILY TRANSCRIPTIONAL REGULATOR"/>
    <property type="match status" value="1"/>
</dbReference>
<dbReference type="Gene3D" id="3.40.190.290">
    <property type="match status" value="1"/>
</dbReference>
<dbReference type="RefSeq" id="WP_377801658.1">
    <property type="nucleotide sequence ID" value="NZ_JBHSLW010000077.1"/>
</dbReference>
<dbReference type="Pfam" id="PF03466">
    <property type="entry name" value="LysR_substrate"/>
    <property type="match status" value="1"/>
</dbReference>
<dbReference type="Proteomes" id="UP001596053">
    <property type="component" value="Unassembled WGS sequence"/>
</dbReference>
<dbReference type="PROSITE" id="PS50931">
    <property type="entry name" value="HTH_LYSR"/>
    <property type="match status" value="1"/>
</dbReference>
<feature type="domain" description="HTH lysR-type" evidence="5">
    <location>
        <begin position="1"/>
        <end position="58"/>
    </location>
</feature>
<organism evidence="6 7">
    <name type="scientific">Bosea eneae</name>
    <dbReference type="NCBI Taxonomy" id="151454"/>
    <lineage>
        <taxon>Bacteria</taxon>
        <taxon>Pseudomonadati</taxon>
        <taxon>Pseudomonadota</taxon>
        <taxon>Alphaproteobacteria</taxon>
        <taxon>Hyphomicrobiales</taxon>
        <taxon>Boseaceae</taxon>
        <taxon>Bosea</taxon>
    </lineage>
</organism>
<keyword evidence="2" id="KW-0805">Transcription regulation</keyword>
<dbReference type="InterPro" id="IPR036388">
    <property type="entry name" value="WH-like_DNA-bd_sf"/>
</dbReference>
<comment type="caution">
    <text evidence="6">The sequence shown here is derived from an EMBL/GenBank/DDBJ whole genome shotgun (WGS) entry which is preliminary data.</text>
</comment>
<dbReference type="InterPro" id="IPR036390">
    <property type="entry name" value="WH_DNA-bd_sf"/>
</dbReference>
<dbReference type="Pfam" id="PF00126">
    <property type="entry name" value="HTH_1"/>
    <property type="match status" value="1"/>
</dbReference>
<protein>
    <submittedName>
        <fullName evidence="6">LysR substrate-binding domain-containing protein</fullName>
    </submittedName>
</protein>
<dbReference type="Gene3D" id="1.10.10.10">
    <property type="entry name" value="Winged helix-like DNA-binding domain superfamily/Winged helix DNA-binding domain"/>
    <property type="match status" value="1"/>
</dbReference>
<dbReference type="InterPro" id="IPR000847">
    <property type="entry name" value="LysR_HTH_N"/>
</dbReference>
<dbReference type="PRINTS" id="PR00039">
    <property type="entry name" value="HTHLYSR"/>
</dbReference>
<accession>A0ABW0J1G5</accession>
<keyword evidence="3" id="KW-0238">DNA-binding</keyword>
<proteinExistence type="inferred from homology"/>
<dbReference type="SUPFAM" id="SSF53850">
    <property type="entry name" value="Periplasmic binding protein-like II"/>
    <property type="match status" value="1"/>
</dbReference>
<gene>
    <name evidence="6" type="ORF">ACFPOB_28625</name>
</gene>
<evidence type="ECO:0000313" key="6">
    <source>
        <dbReference type="EMBL" id="MFC5423515.1"/>
    </source>
</evidence>
<evidence type="ECO:0000256" key="3">
    <source>
        <dbReference type="ARBA" id="ARBA00023125"/>
    </source>
</evidence>
<evidence type="ECO:0000259" key="5">
    <source>
        <dbReference type="PROSITE" id="PS50931"/>
    </source>
</evidence>
<dbReference type="SUPFAM" id="SSF46785">
    <property type="entry name" value="Winged helix' DNA-binding domain"/>
    <property type="match status" value="1"/>
</dbReference>
<dbReference type="CDD" id="cd05466">
    <property type="entry name" value="PBP2_LTTR_substrate"/>
    <property type="match status" value="1"/>
</dbReference>
<reference evidence="7" key="1">
    <citation type="journal article" date="2019" name="Int. J. Syst. Evol. Microbiol.">
        <title>The Global Catalogue of Microorganisms (GCM) 10K type strain sequencing project: providing services to taxonomists for standard genome sequencing and annotation.</title>
        <authorList>
            <consortium name="The Broad Institute Genomics Platform"/>
            <consortium name="The Broad Institute Genome Sequencing Center for Infectious Disease"/>
            <person name="Wu L."/>
            <person name="Ma J."/>
        </authorList>
    </citation>
    <scope>NUCLEOTIDE SEQUENCE [LARGE SCALE GENOMIC DNA]</scope>
    <source>
        <strain evidence="7">NCAIM B.01391</strain>
    </source>
</reference>